<dbReference type="GeneID" id="94844171"/>
<reference evidence="1" key="1">
    <citation type="submission" date="2016-10" db="EMBL/GenBank/DDBJ databases">
        <authorList>
            <person name="Benchimol M."/>
            <person name="Almeida L.G."/>
            <person name="Vasconcelos A.T."/>
            <person name="Perreira-Neves A."/>
            <person name="Rosa I.A."/>
            <person name="Tasca T."/>
            <person name="Bogo M.R."/>
            <person name="de Souza W."/>
        </authorList>
    </citation>
    <scope>NUCLEOTIDE SEQUENCE [LARGE SCALE GENOMIC DNA]</scope>
    <source>
        <strain evidence="1">K</strain>
    </source>
</reference>
<sequence>MIPFNCESCFEAHNVFSISTDPTNKYYSAITSDSILIFDAFDPFYQLLATYKRDEESIQNSGPNHWLIWMDDSTIAFGTCAGTFFCIKFSNNQFSGSIFTTNLGGVVSDVFSYNGVVGICVIGPKIIFVNNNAQITSTVEIPSMKSPFIKCPSIFSGNNFSFISGGQLIKCEFSKDKVDNLTQINSYKNVGLVCSYNGQFAFSTFDKNVYIGTTKSITKIFTTEANVVYMEFIDDGNSLLVIDQNGVFSLRNFIFNTNYFLTLSDTKTMISSFFDTHTHRFIFLDPSYQIRCINFVNLVSSFAVGSSFVYSLTKQKIFCEIPNMVRPRRIKSIPLDLYPIKSIAINTETVFCIIGRIGIAVVTELSLFYEPSINANHCVWINNMLVVFTNQMNNQPNNNKKLNESVGRMVLFTDELLPIGSLNLNLFPIFVFSSGTRLVVTYLNSFVVYEFDSTKSVLEGGEKQKHKIGKISFTSITFQTKIPIQKAFVLWDNEIILLTQKDEIINYKTSKMIWQNVKYLWINQFPQFLCCYKSGSVNILSANSIATLPINSMWTFNKNIIHLPSNLQYESIKANFTDFSMKLMPIFSNDNSKYGVALKSLLDAEDFKASLSSFLDNLNQESKLDQFYLGMRQLDSDTVIQFLNAMSDDYIGYLGDTDFDFTLHFPGVKPSIQSRILMHTSPDFLERILEMHKTLLQEKEERFKNFVCTKCIKTGQFIRGCTIANATDYNFCDLLHENLEILSKTPLSKCLITLEKDSQEWTENDRIPSLKVVGCSFNLVRLNNWALASFLLLKDEGKVTSLISDNVVNLMNAMRYTRDYKDTPYSKFLFDLQIGL</sequence>
<dbReference type="VEuPathDB" id="TrichDB:TRFO_34090"/>
<protein>
    <submittedName>
        <fullName evidence="1">Uncharacterized protein</fullName>
    </submittedName>
</protein>
<organism evidence="1 2">
    <name type="scientific">Tritrichomonas foetus</name>
    <dbReference type="NCBI Taxonomy" id="1144522"/>
    <lineage>
        <taxon>Eukaryota</taxon>
        <taxon>Metamonada</taxon>
        <taxon>Parabasalia</taxon>
        <taxon>Tritrichomonadida</taxon>
        <taxon>Tritrichomonadidae</taxon>
        <taxon>Tritrichomonas</taxon>
    </lineage>
</organism>
<accession>A0A1J4JQA8</accession>
<dbReference type="EMBL" id="MLAK01001005">
    <property type="protein sequence ID" value="OHS99420.1"/>
    <property type="molecule type" value="Genomic_DNA"/>
</dbReference>
<dbReference type="RefSeq" id="XP_068352557.1">
    <property type="nucleotide sequence ID" value="XM_068509467.1"/>
</dbReference>
<dbReference type="Proteomes" id="UP000179807">
    <property type="component" value="Unassembled WGS sequence"/>
</dbReference>
<comment type="caution">
    <text evidence="1">The sequence shown here is derived from an EMBL/GenBank/DDBJ whole genome shotgun (WGS) entry which is preliminary data.</text>
</comment>
<keyword evidence="2" id="KW-1185">Reference proteome</keyword>
<gene>
    <name evidence="1" type="ORF">TRFO_34090</name>
</gene>
<dbReference type="AlphaFoldDB" id="A0A1J4JQA8"/>
<name>A0A1J4JQA8_9EUKA</name>
<proteinExistence type="predicted"/>
<evidence type="ECO:0000313" key="2">
    <source>
        <dbReference type="Proteomes" id="UP000179807"/>
    </source>
</evidence>
<evidence type="ECO:0000313" key="1">
    <source>
        <dbReference type="EMBL" id="OHS99420.1"/>
    </source>
</evidence>